<dbReference type="InterPro" id="IPR025724">
    <property type="entry name" value="GAG-pre-integrase_dom"/>
</dbReference>
<organism evidence="2 3">
    <name type="scientific">Marchantia polymorpha subsp. ruderalis</name>
    <dbReference type="NCBI Taxonomy" id="1480154"/>
    <lineage>
        <taxon>Eukaryota</taxon>
        <taxon>Viridiplantae</taxon>
        <taxon>Streptophyta</taxon>
        <taxon>Embryophyta</taxon>
        <taxon>Marchantiophyta</taxon>
        <taxon>Marchantiopsida</taxon>
        <taxon>Marchantiidae</taxon>
        <taxon>Marchantiales</taxon>
        <taxon>Marchantiaceae</taxon>
        <taxon>Marchantia</taxon>
    </lineage>
</organism>
<dbReference type="Pfam" id="PF14223">
    <property type="entry name" value="Retrotran_gag_2"/>
    <property type="match status" value="1"/>
</dbReference>
<protein>
    <recommendedName>
        <fullName evidence="1">GAG-pre-integrase domain-containing protein</fullName>
    </recommendedName>
</protein>
<reference evidence="2" key="1">
    <citation type="submission" date="2016-03" db="EMBL/GenBank/DDBJ databases">
        <title>Mechanisms controlling the formation of the plant cell surface in tip-growing cells are functionally conserved among land plants.</title>
        <authorList>
            <person name="Honkanen S."/>
            <person name="Jones V.A."/>
            <person name="Morieri G."/>
            <person name="Champion C."/>
            <person name="Hetherington A.J."/>
            <person name="Kelly S."/>
            <person name="Saint-Marcoux D."/>
            <person name="Proust H."/>
            <person name="Prescott H."/>
            <person name="Dolan L."/>
        </authorList>
    </citation>
    <scope>NUCLEOTIDE SEQUENCE [LARGE SCALE GENOMIC DNA]</scope>
    <source>
        <tissue evidence="2">Whole gametophyte</tissue>
    </source>
</reference>
<evidence type="ECO:0000313" key="2">
    <source>
        <dbReference type="EMBL" id="OAE27222.1"/>
    </source>
</evidence>
<keyword evidence="3" id="KW-1185">Reference proteome</keyword>
<sequence length="181" mass="20588">MTKSLTSKLMLKQRLFNMRMSKSTHLREHLDQLNPILLDLRYIDEKVSDEYAALILLVSLPLSYGNFVQSFIVGKETVSLEEVRSSLHNRELLHNAIGSGSGTDNKASGLMANRSKDGKKAIASVVKDVDLTRLWHMRLAIMSERGMQILSKEYLLGGHKIKSLEFYEHCVFGKLHRSKFP</sequence>
<feature type="domain" description="GAG-pre-integrase" evidence="1">
    <location>
        <begin position="120"/>
        <end position="174"/>
    </location>
</feature>
<dbReference type="Pfam" id="PF13976">
    <property type="entry name" value="gag_pre-integrs"/>
    <property type="match status" value="1"/>
</dbReference>
<dbReference type="Proteomes" id="UP000077202">
    <property type="component" value="Unassembled WGS sequence"/>
</dbReference>
<evidence type="ECO:0000259" key="1">
    <source>
        <dbReference type="Pfam" id="PF13976"/>
    </source>
</evidence>
<dbReference type="EMBL" id="LVLJ01001948">
    <property type="protein sequence ID" value="OAE27222.1"/>
    <property type="molecule type" value="Genomic_DNA"/>
</dbReference>
<gene>
    <name evidence="2" type="ORF">AXG93_4332s1200</name>
</gene>
<name>A0A176W3W8_MARPO</name>
<comment type="caution">
    <text evidence="2">The sequence shown here is derived from an EMBL/GenBank/DDBJ whole genome shotgun (WGS) entry which is preliminary data.</text>
</comment>
<accession>A0A176W3W8</accession>
<proteinExistence type="predicted"/>
<dbReference type="AlphaFoldDB" id="A0A176W3W8"/>
<evidence type="ECO:0000313" key="3">
    <source>
        <dbReference type="Proteomes" id="UP000077202"/>
    </source>
</evidence>